<dbReference type="PANTHER" id="PTHR35527">
    <property type="entry name" value="CHOLOYLGLYCINE HYDROLASE"/>
    <property type="match status" value="1"/>
</dbReference>
<evidence type="ECO:0000313" key="4">
    <source>
        <dbReference type="EMBL" id="QYN52462.1"/>
    </source>
</evidence>
<gene>
    <name evidence="4" type="ORF">GYM71_03180</name>
</gene>
<comment type="similarity">
    <text evidence="1">Belongs to the peptidase C59 family.</text>
</comment>
<dbReference type="SUPFAM" id="SSF56235">
    <property type="entry name" value="N-terminal nucleophile aminohydrolases (Ntn hydrolases)"/>
    <property type="match status" value="1"/>
</dbReference>
<dbReference type="InterPro" id="IPR029132">
    <property type="entry name" value="CBAH/NAAA_C"/>
</dbReference>
<evidence type="ECO:0000259" key="3">
    <source>
        <dbReference type="Pfam" id="PF02275"/>
    </source>
</evidence>
<dbReference type="RefSeq" id="WP_220220881.1">
    <property type="nucleotide sequence ID" value="NZ_CP048268.1"/>
</dbReference>
<dbReference type="CDD" id="cd00542">
    <property type="entry name" value="Ntn_PVA"/>
    <property type="match status" value="1"/>
</dbReference>
<proteinExistence type="inferred from homology"/>
<dbReference type="Gene3D" id="3.60.60.10">
    <property type="entry name" value="Penicillin V Acylase, Chain A"/>
    <property type="match status" value="1"/>
</dbReference>
<keyword evidence="5" id="KW-1185">Reference proteome</keyword>
<sequence>MIGCSSFTMETKDKKHFLSRTMDFMMEMAEQVVFVPKQKTFAVSYEARQEITSKHAFIGMGSLDDGPITCDGVNDAGVTGAVLYFPGYASYQEQAAPGTWAVSPDKIISVILAQAASLAEVKDLFKKQITIVDEGNPTLKVVPPLHYIFSDTSGASLIVEPQQDGIHLIEDSIGVMTNSPDYHWHETNLRNYLAVTPKQHDDVAFLGKTLKPFSQGSGTFGLPGDFTPTSRFVRTAFMKNNVEQPKDEIGAVTLAHHILESVSIPRGIVVTPDQTFDFTCYAAYICAESKTYYYSTYGNQRIRCVQLTPELEAETDYREFKVNPKEDIERLN</sequence>
<dbReference type="EMBL" id="CP048268">
    <property type="protein sequence ID" value="QYN52462.1"/>
    <property type="molecule type" value="Genomic_DNA"/>
</dbReference>
<dbReference type="Proteomes" id="UP000826550">
    <property type="component" value="Chromosome"/>
</dbReference>
<accession>A0ABX8W4Q3</accession>
<evidence type="ECO:0000256" key="2">
    <source>
        <dbReference type="ARBA" id="ARBA00022801"/>
    </source>
</evidence>
<evidence type="ECO:0000313" key="5">
    <source>
        <dbReference type="Proteomes" id="UP000826550"/>
    </source>
</evidence>
<feature type="domain" description="Choloylglycine hydrolase/NAAA C-terminal" evidence="3">
    <location>
        <begin position="4"/>
        <end position="309"/>
    </location>
</feature>
<keyword evidence="2 4" id="KW-0378">Hydrolase</keyword>
<evidence type="ECO:0000256" key="1">
    <source>
        <dbReference type="ARBA" id="ARBA00006625"/>
    </source>
</evidence>
<reference evidence="4 5" key="1">
    <citation type="submission" date="2020-01" db="EMBL/GenBank/DDBJ databases">
        <title>Vast differences in strain-level diversity in the gut microbiota of two closely related honey bee species.</title>
        <authorList>
            <person name="Ellegaard K.M."/>
            <person name="Suenami S."/>
            <person name="Miyazaki R."/>
            <person name="Engel P."/>
        </authorList>
    </citation>
    <scope>NUCLEOTIDE SEQUENCE [LARGE SCALE GENOMIC DNA]</scope>
    <source>
        <strain evidence="4 5">ESL0416</strain>
    </source>
</reference>
<dbReference type="Pfam" id="PF02275">
    <property type="entry name" value="CBAH"/>
    <property type="match status" value="1"/>
</dbReference>
<protein>
    <submittedName>
        <fullName evidence="4">Choloylglycine hydrolase family protein</fullName>
    </submittedName>
</protein>
<name>A0ABX8W4Q3_9LACO</name>
<organism evidence="4 5">
    <name type="scientific">Lactobacillus panisapium</name>
    <dbReference type="NCBI Taxonomy" id="2012495"/>
    <lineage>
        <taxon>Bacteria</taxon>
        <taxon>Bacillati</taxon>
        <taxon>Bacillota</taxon>
        <taxon>Bacilli</taxon>
        <taxon>Lactobacillales</taxon>
        <taxon>Lactobacillaceae</taxon>
        <taxon>Lactobacillus</taxon>
    </lineage>
</organism>
<dbReference type="InterPro" id="IPR029055">
    <property type="entry name" value="Ntn_hydrolases_N"/>
</dbReference>
<dbReference type="InterPro" id="IPR052193">
    <property type="entry name" value="Peptidase_C59"/>
</dbReference>
<dbReference type="GO" id="GO:0016787">
    <property type="term" value="F:hydrolase activity"/>
    <property type="evidence" value="ECO:0007669"/>
    <property type="project" value="UniProtKB-KW"/>
</dbReference>
<dbReference type="PANTHER" id="PTHR35527:SF2">
    <property type="entry name" value="HYDROLASE"/>
    <property type="match status" value="1"/>
</dbReference>